<evidence type="ECO:0000313" key="2">
    <source>
        <dbReference type="Proteomes" id="UP000186922"/>
    </source>
</evidence>
<protein>
    <submittedName>
        <fullName evidence="1">Uncharacterized protein</fullName>
    </submittedName>
</protein>
<dbReference type="EMBL" id="BDGG01000002">
    <property type="protein sequence ID" value="GAU91590.1"/>
    <property type="molecule type" value="Genomic_DNA"/>
</dbReference>
<gene>
    <name evidence="1" type="primary">RvY_03817-1</name>
    <name evidence="1" type="synonym">RvY_03817.1</name>
    <name evidence="1" type="ORF">RvY_03817</name>
</gene>
<dbReference type="Proteomes" id="UP000186922">
    <property type="component" value="Unassembled WGS sequence"/>
</dbReference>
<comment type="caution">
    <text evidence="1">The sequence shown here is derived from an EMBL/GenBank/DDBJ whole genome shotgun (WGS) entry which is preliminary data.</text>
</comment>
<reference evidence="1 2" key="1">
    <citation type="journal article" date="2016" name="Nat. Commun.">
        <title>Extremotolerant tardigrade genome and improved radiotolerance of human cultured cells by tardigrade-unique protein.</title>
        <authorList>
            <person name="Hashimoto T."/>
            <person name="Horikawa D.D."/>
            <person name="Saito Y."/>
            <person name="Kuwahara H."/>
            <person name="Kozuka-Hata H."/>
            <person name="Shin-I T."/>
            <person name="Minakuchi Y."/>
            <person name="Ohishi K."/>
            <person name="Motoyama A."/>
            <person name="Aizu T."/>
            <person name="Enomoto A."/>
            <person name="Kondo K."/>
            <person name="Tanaka S."/>
            <person name="Hara Y."/>
            <person name="Koshikawa S."/>
            <person name="Sagara H."/>
            <person name="Miura T."/>
            <person name="Yokobori S."/>
            <person name="Miyagawa K."/>
            <person name="Suzuki Y."/>
            <person name="Kubo T."/>
            <person name="Oyama M."/>
            <person name="Kohara Y."/>
            <person name="Fujiyama A."/>
            <person name="Arakawa K."/>
            <person name="Katayama T."/>
            <person name="Toyoda A."/>
            <person name="Kunieda T."/>
        </authorList>
    </citation>
    <scope>NUCLEOTIDE SEQUENCE [LARGE SCALE GENOMIC DNA]</scope>
    <source>
        <strain evidence="1 2">YOKOZUNA-1</strain>
    </source>
</reference>
<organism evidence="1 2">
    <name type="scientific">Ramazzottius varieornatus</name>
    <name type="common">Water bear</name>
    <name type="synonym">Tardigrade</name>
    <dbReference type="NCBI Taxonomy" id="947166"/>
    <lineage>
        <taxon>Eukaryota</taxon>
        <taxon>Metazoa</taxon>
        <taxon>Ecdysozoa</taxon>
        <taxon>Tardigrada</taxon>
        <taxon>Eutardigrada</taxon>
        <taxon>Parachela</taxon>
        <taxon>Hypsibioidea</taxon>
        <taxon>Ramazzottiidae</taxon>
        <taxon>Ramazzottius</taxon>
    </lineage>
</organism>
<keyword evidence="2" id="KW-1185">Reference proteome</keyword>
<evidence type="ECO:0000313" key="1">
    <source>
        <dbReference type="EMBL" id="GAU91590.1"/>
    </source>
</evidence>
<sequence length="77" mass="9184">MHFPHCIITLNISELLQLTELERWSKQLGETERFRLIRFNRRYTRTVAFAGTLSKMERNYEKLLKGGKRTGPWKETG</sequence>
<proteinExistence type="predicted"/>
<name>A0A1D1USU0_RAMVA</name>
<accession>A0A1D1USU0</accession>
<dbReference type="AlphaFoldDB" id="A0A1D1USU0"/>